<protein>
    <submittedName>
        <fullName evidence="4">Regulator of chromosome condensation, putative</fullName>
    </submittedName>
</protein>
<evidence type="ECO:0000313" key="12">
    <source>
        <dbReference type="Proteomes" id="UP000220214"/>
    </source>
</evidence>
<evidence type="ECO:0000313" key="8">
    <source>
        <dbReference type="EMBL" id="SCO60636.1"/>
    </source>
</evidence>
<dbReference type="EMBL" id="LT160027">
    <property type="protein sequence ID" value="CXI27140.1"/>
    <property type="molecule type" value="Genomic_DNA"/>
</dbReference>
<dbReference type="Proteomes" id="UP000516480">
    <property type="component" value="Chromosome 7"/>
</dbReference>
<dbReference type="Proteomes" id="UP000220214">
    <property type="component" value="Chromosome 7"/>
</dbReference>
<dbReference type="OrthoDB" id="10256179at2759"/>
<keyword evidence="1" id="KW-0677">Repeat</keyword>
<sequence length="1427" mass="170374">MANIEKEKNKLINLEKNNEEEINMLCMENVKGKKESNIIKRYSKYNLLDELNIKKKTSFKKRQTWDSLSNISKYSSNCNNNIEKKNILISLGNNDFGQLGSEKNKKVGFIDIFSIPINKKKSRNPQNNKKEEKCKKIYKKFNNILNEIKKRNINSMQACDMNKSICCDNFPKQMLTRHSSHLSFFTLKKKKIEEKNYEKHQFDNELYRNIFTRFKDGDVENEVGYNKKISDRCVKKNKKRSNSVSIYRNEKDKNENDKNEGDKNGIDKNEFFLYDSKINYKKKKLTEYDDFLLVNENVGRKKEKEYFDPKEIRCGKFHSGIISKQGFVCLWGLNNYGQLGINPKKSVYTQYKQIGEKNKMRNNWNKYKLVKDDKKNKLGKNKSIFSVFDKKKKYTLWPYIYKLMPLKYFRYKHKVKNISLGSYHTMILTYGGYVFTFGCNKKGQLGLTNRYDKKIKYTSKPFMIPLDDKHFKLNKNNKYKNYQLSTSRKDNIKNVCKKSDRFFFSDNYKYPNISHPIIYIECGAYTSSIIDGNKNLWMWGWNKYGQIDCSYINEKMKKKKKVNENEQLYRSNSNKYVNIPRNIKIKNKNIIQISLGKYHSLCLTEERSVYVWGYLLNKNKKKTEKKTNVKKNGLAKGMKIKICFFEKKNYQYYYKDFIKITKIKCLSNLYISNIVSSSTHIVFVAPINFLNINGLNNNFLYTNKNAGDKYRRNILLKNMRENSKKNILKYFSNYVLTRGGDNIYYVKYTDLYYLININENILSKKNYGNIYYINNKFHLSTPADISQGYYTNKINYNNINMFKNCELFKEIKLNKRKFDIEQTDKENKNFKVDTYDYHINKTNIFFEKIMKPLYIYNENNLGEINNIQIFRVGVGKNFCIFLTSSPISKMLKDKKLDNSIRNSGYIEWENSASTFDIFRNNGSENNLYCIGNSEYGQIILPSHCKQSNVPVHVHKNKLIDKIILKNNNKKYHNFFKIKSKRKNREYNIYESRSMNSWVNDNDQSYKNQSHNLLKMNISYLDRDFSINDKSISSQISKNKFILFSNYSNTQYTEQNNVHNYCLENNLFKDEFENNETYKKWKSKDITIEEMEVNERLNELNRMGRIRKIQRNDCLFNLRKETCQNYDLENVIKLKNNYMENNNLNLTQIKNRNYVNKSFSVFENVLDYKYCLKWKNHYEGFRIYRSVSENYDNNINKRKNMCKKINEIYDQNNSDSSMGLILKDMYNNNPNGISNKSINFDFSEELNKTKESHHGCIFNKLGSFYNKLYEENDINEKNGKRSEIFFLKPEYYNDIQKDSESKSDENDHSLSIYISDEKGDSIKNKRKLSLRNKKENVRNLILKYIDNINDDILKKKNCYDKLNNNKNIKRHFKIFKKRNSCLWNYFRYHKKKNNNNKYNSDHIVNINLLDVACGDYHSLILVEIDILS</sequence>
<dbReference type="VEuPathDB" id="PlasmoDB:PBANKA_0720700"/>
<evidence type="ECO:0000313" key="10">
    <source>
        <dbReference type="Proteomes" id="UP000219860"/>
    </source>
</evidence>
<dbReference type="SUPFAM" id="SSF50985">
    <property type="entry name" value="RCC1/BLIP-II"/>
    <property type="match status" value="1"/>
</dbReference>
<dbReference type="EMBL" id="LT608143">
    <property type="protein sequence ID" value="SCM20560.1"/>
    <property type="molecule type" value="Genomic_DNA"/>
</dbReference>
<dbReference type="Proteomes" id="UP000219974">
    <property type="component" value="Chromosome 7"/>
</dbReference>
<proteinExistence type="predicted"/>
<dbReference type="InterPro" id="IPR000408">
    <property type="entry name" value="Reg_chr_condens"/>
</dbReference>
<dbReference type="PANTHER" id="PTHR22872">
    <property type="entry name" value="BTK-BINDING PROTEIN-RELATED"/>
    <property type="match status" value="1"/>
</dbReference>
<evidence type="ECO:0000313" key="5">
    <source>
        <dbReference type="EMBL" id="SCM20560.1"/>
    </source>
</evidence>
<feature type="repeat" description="RCC1" evidence="2">
    <location>
        <begin position="432"/>
        <end position="487"/>
    </location>
</feature>
<organism evidence="4 9">
    <name type="scientific">Plasmodium berghei</name>
    <dbReference type="NCBI Taxonomy" id="5821"/>
    <lineage>
        <taxon>Eukaryota</taxon>
        <taxon>Sar</taxon>
        <taxon>Alveolata</taxon>
        <taxon>Apicomplexa</taxon>
        <taxon>Aconoidasida</taxon>
        <taxon>Haemosporida</taxon>
        <taxon>Plasmodiidae</taxon>
        <taxon>Plasmodium</taxon>
        <taxon>Plasmodium (Vinckeia)</taxon>
    </lineage>
</organism>
<accession>A0A0Y9VT80</accession>
<evidence type="ECO:0000256" key="1">
    <source>
        <dbReference type="ARBA" id="ARBA00022737"/>
    </source>
</evidence>
<evidence type="ECO:0000313" key="6">
    <source>
        <dbReference type="EMBL" id="SCN24142.1"/>
    </source>
</evidence>
<evidence type="ECO:0000256" key="2">
    <source>
        <dbReference type="PROSITE-ProRule" id="PRU00235"/>
    </source>
</evidence>
<name>A0A0Y9VT80_PLABE</name>
<evidence type="ECO:0000313" key="4">
    <source>
        <dbReference type="EMBL" id="CXI27140.1"/>
    </source>
</evidence>
<dbReference type="Pfam" id="PF13540">
    <property type="entry name" value="RCC1_2"/>
    <property type="match status" value="2"/>
</dbReference>
<dbReference type="OMA" id="LWMWGWN"/>
<dbReference type="InterPro" id="IPR051625">
    <property type="entry name" value="Signaling_Regulatory_Domain"/>
</dbReference>
<evidence type="ECO:0000313" key="13">
    <source>
        <dbReference type="Proteomes" id="UP000516480"/>
    </source>
</evidence>
<dbReference type="PROSITE" id="PS50012">
    <property type="entry name" value="RCC1_3"/>
    <property type="match status" value="2"/>
</dbReference>
<dbReference type="EMBL" id="LT614633">
    <property type="protein sequence ID" value="SCN24142.1"/>
    <property type="molecule type" value="Genomic_DNA"/>
</dbReference>
<feature type="repeat" description="RCC1" evidence="2">
    <location>
        <begin position="534"/>
        <end position="606"/>
    </location>
</feature>
<dbReference type="Proteomes" id="UP000069549">
    <property type="component" value="Chromosome 7"/>
</dbReference>
<dbReference type="EMBL" id="LT608271">
    <property type="protein sequence ID" value="SCO59415.1"/>
    <property type="molecule type" value="Genomic_DNA"/>
</dbReference>
<reference evidence="4 9" key="1">
    <citation type="submission" date="2016-02" db="EMBL/GenBank/DDBJ databases">
        <authorList>
            <consortium name="Pathogen Informatics"/>
        </authorList>
    </citation>
    <scope>NUCLEOTIDE SEQUENCE [LARGE SCALE GENOMIC DNA]</scope>
    <source>
        <strain evidence="4 9">K173</strain>
        <strain evidence="5 13">NK65 ny</strain>
        <strain evidence="6 12">NK65e</strain>
        <strain evidence="8 10">SP11 Antwerpcl1</strain>
        <strain evidence="7 11">SP11 RLL</strain>
    </source>
</reference>
<gene>
    <name evidence="4" type="ORF">PBK173_000140000</name>
    <name evidence="6" type="ORF">PBNK65E_000133500</name>
    <name evidence="5" type="ORF">PBNK65NY_000132900</name>
    <name evidence="8" type="ORF">PBSP11A_000132900</name>
    <name evidence="7" type="ORF">PBSP11RLL_000132900</name>
</gene>
<dbReference type="Gene3D" id="2.130.10.30">
    <property type="entry name" value="Regulator of chromosome condensation 1/beta-lactamase-inhibitor protein II"/>
    <property type="match status" value="2"/>
</dbReference>
<evidence type="ECO:0000256" key="3">
    <source>
        <dbReference type="SAM" id="MobiDB-lite"/>
    </source>
</evidence>
<evidence type="ECO:0000313" key="11">
    <source>
        <dbReference type="Proteomes" id="UP000219974"/>
    </source>
</evidence>
<dbReference type="InterPro" id="IPR009091">
    <property type="entry name" value="RCC1/BLIP-II"/>
</dbReference>
<dbReference type="EMBL" id="LT608255">
    <property type="protein sequence ID" value="SCO60636.1"/>
    <property type="molecule type" value="Genomic_DNA"/>
</dbReference>
<dbReference type="PANTHER" id="PTHR22872:SF2">
    <property type="entry name" value="INHIBITOR OF BRUTON TYROSINE KINASE"/>
    <property type="match status" value="1"/>
</dbReference>
<evidence type="ECO:0000313" key="9">
    <source>
        <dbReference type="Proteomes" id="UP000069549"/>
    </source>
</evidence>
<evidence type="ECO:0000313" key="7">
    <source>
        <dbReference type="EMBL" id="SCO59415.1"/>
    </source>
</evidence>
<feature type="region of interest" description="Disordered" evidence="3">
    <location>
        <begin position="240"/>
        <end position="262"/>
    </location>
</feature>
<dbReference type="Proteomes" id="UP000219860">
    <property type="component" value="Chromosome 7"/>
</dbReference>
<feature type="compositionally biased region" description="Basic and acidic residues" evidence="3">
    <location>
        <begin position="248"/>
        <end position="262"/>
    </location>
</feature>